<dbReference type="GO" id="GO:0043200">
    <property type="term" value="P:response to amino acid"/>
    <property type="evidence" value="ECO:0007669"/>
    <property type="project" value="TreeGrafter"/>
</dbReference>
<dbReference type="Gene3D" id="1.10.10.10">
    <property type="entry name" value="Winged helix-like DNA-binding domain superfamily/Winged helix DNA-binding domain"/>
    <property type="match status" value="1"/>
</dbReference>
<evidence type="ECO:0000313" key="6">
    <source>
        <dbReference type="EMBL" id="SDZ75724.1"/>
    </source>
</evidence>
<dbReference type="PANTHER" id="PTHR30154:SF0">
    <property type="entry name" value="LEUCINE-RESPONSIVE REGULATORY PROTEIN"/>
    <property type="match status" value="1"/>
</dbReference>
<dbReference type="InterPro" id="IPR019887">
    <property type="entry name" value="Tscrpt_reg_AsnC/Lrp_C"/>
</dbReference>
<feature type="domain" description="HTH asnC-type" evidence="5">
    <location>
        <begin position="5"/>
        <end position="66"/>
    </location>
</feature>
<dbReference type="Proteomes" id="UP000199002">
    <property type="component" value="Unassembled WGS sequence"/>
</dbReference>
<evidence type="ECO:0000256" key="2">
    <source>
        <dbReference type="ARBA" id="ARBA00023125"/>
    </source>
</evidence>
<dbReference type="PROSITE" id="PS50956">
    <property type="entry name" value="HTH_ASNC_2"/>
    <property type="match status" value="1"/>
</dbReference>
<dbReference type="InterPro" id="IPR019888">
    <property type="entry name" value="Tscrpt_reg_AsnC-like"/>
</dbReference>
<dbReference type="STRING" id="592050.SAMN05421875_101250"/>
<dbReference type="PANTHER" id="PTHR30154">
    <property type="entry name" value="LEUCINE-RESPONSIVE REGULATORY PROTEIN"/>
    <property type="match status" value="1"/>
</dbReference>
<dbReference type="EMBL" id="FNQJ01000001">
    <property type="protein sequence ID" value="SDZ75724.1"/>
    <property type="molecule type" value="Genomic_DNA"/>
</dbReference>
<evidence type="ECO:0000313" key="7">
    <source>
        <dbReference type="Proteomes" id="UP000199002"/>
    </source>
</evidence>
<sequence>METDLDRIDRKILSILQEDGRIANLKLAEAVALSPTAVLARVQRLTRDGFILGYEARLNPIKLGAGMLVFVEVLLDRTTLNVFDQFKAAVQVHPEIMECHLVAGGFDYLLKTRAADMNAYRVFAGNVLWQLPGVRETRTYAVMEEVKHSNHLHLR</sequence>
<evidence type="ECO:0000259" key="5">
    <source>
        <dbReference type="PROSITE" id="PS50956"/>
    </source>
</evidence>
<keyword evidence="1" id="KW-0805">Transcription regulation</keyword>
<dbReference type="InterPro" id="IPR036388">
    <property type="entry name" value="WH-like_DNA-bd_sf"/>
</dbReference>
<gene>
    <name evidence="6" type="ORF">SAMN05421875_101250</name>
</gene>
<evidence type="ECO:0000256" key="3">
    <source>
        <dbReference type="ARBA" id="ARBA00023159"/>
    </source>
</evidence>
<accession>A0A1H3VN90</accession>
<organism evidence="6 7">
    <name type="scientific">Acidovorax soli</name>
    <dbReference type="NCBI Taxonomy" id="592050"/>
    <lineage>
        <taxon>Bacteria</taxon>
        <taxon>Pseudomonadati</taxon>
        <taxon>Pseudomonadota</taxon>
        <taxon>Betaproteobacteria</taxon>
        <taxon>Burkholderiales</taxon>
        <taxon>Comamonadaceae</taxon>
        <taxon>Acidovorax</taxon>
    </lineage>
</organism>
<name>A0A1H3VN90_9BURK</name>
<keyword evidence="7" id="KW-1185">Reference proteome</keyword>
<protein>
    <submittedName>
        <fullName evidence="6">Lrp/AsnC family transcriptional regulator, leucine-responsive regulatory protein</fullName>
    </submittedName>
</protein>
<keyword evidence="4" id="KW-0804">Transcription</keyword>
<dbReference type="Pfam" id="PF13412">
    <property type="entry name" value="HTH_24"/>
    <property type="match status" value="1"/>
</dbReference>
<dbReference type="InterPro" id="IPR011008">
    <property type="entry name" value="Dimeric_a/b-barrel"/>
</dbReference>
<keyword evidence="3" id="KW-0010">Activator</keyword>
<dbReference type="AlphaFoldDB" id="A0A1H3VN90"/>
<proteinExistence type="predicted"/>
<reference evidence="7" key="1">
    <citation type="submission" date="2016-10" db="EMBL/GenBank/DDBJ databases">
        <authorList>
            <person name="Varghese N."/>
            <person name="Submissions S."/>
        </authorList>
    </citation>
    <scope>NUCLEOTIDE SEQUENCE [LARGE SCALE GENOMIC DNA]</scope>
    <source>
        <strain evidence="7">DSM 25157</strain>
    </source>
</reference>
<dbReference type="GO" id="GO:0005829">
    <property type="term" value="C:cytosol"/>
    <property type="evidence" value="ECO:0007669"/>
    <property type="project" value="TreeGrafter"/>
</dbReference>
<evidence type="ECO:0000256" key="4">
    <source>
        <dbReference type="ARBA" id="ARBA00023163"/>
    </source>
</evidence>
<dbReference type="PRINTS" id="PR00033">
    <property type="entry name" value="HTHASNC"/>
</dbReference>
<dbReference type="GO" id="GO:0043565">
    <property type="term" value="F:sequence-specific DNA binding"/>
    <property type="evidence" value="ECO:0007669"/>
    <property type="project" value="InterPro"/>
</dbReference>
<dbReference type="SMART" id="SM00344">
    <property type="entry name" value="HTH_ASNC"/>
    <property type="match status" value="1"/>
</dbReference>
<dbReference type="Pfam" id="PF01037">
    <property type="entry name" value="AsnC_trans_reg"/>
    <property type="match status" value="1"/>
</dbReference>
<dbReference type="InterPro" id="IPR036390">
    <property type="entry name" value="WH_DNA-bd_sf"/>
</dbReference>
<dbReference type="SUPFAM" id="SSF46785">
    <property type="entry name" value="Winged helix' DNA-binding domain"/>
    <property type="match status" value="1"/>
</dbReference>
<dbReference type="SUPFAM" id="SSF54909">
    <property type="entry name" value="Dimeric alpha+beta barrel"/>
    <property type="match status" value="1"/>
</dbReference>
<dbReference type="InterPro" id="IPR000485">
    <property type="entry name" value="AsnC-type_HTH_dom"/>
</dbReference>
<keyword evidence="2" id="KW-0238">DNA-binding</keyword>
<dbReference type="Gene3D" id="3.30.70.920">
    <property type="match status" value="1"/>
</dbReference>
<evidence type="ECO:0000256" key="1">
    <source>
        <dbReference type="ARBA" id="ARBA00023015"/>
    </source>
</evidence>